<reference evidence="3" key="2">
    <citation type="submission" date="2023-06" db="EMBL/GenBank/DDBJ databases">
        <authorList>
            <consortium name="Lawrence Berkeley National Laboratory"/>
            <person name="Haridas S."/>
            <person name="Hensen N."/>
            <person name="Bonometti L."/>
            <person name="Westerberg I."/>
            <person name="Brannstrom I.O."/>
            <person name="Guillou S."/>
            <person name="Cros-Aarteil S."/>
            <person name="Calhoun S."/>
            <person name="Kuo A."/>
            <person name="Mondo S."/>
            <person name="Pangilinan J."/>
            <person name="Riley R."/>
            <person name="Labutti K."/>
            <person name="Andreopoulos B."/>
            <person name="Lipzen A."/>
            <person name="Chen C."/>
            <person name="Yanf M."/>
            <person name="Daum C."/>
            <person name="Ng V."/>
            <person name="Clum A."/>
            <person name="Steindorff A."/>
            <person name="Ohm R."/>
            <person name="Martin F."/>
            <person name="Silar P."/>
            <person name="Natvig D."/>
            <person name="Lalanne C."/>
            <person name="Gautier V."/>
            <person name="Ament-Velasquez S.L."/>
            <person name="Kruys A."/>
            <person name="Hutchinson M.I."/>
            <person name="Powell A.J."/>
            <person name="Barry K."/>
            <person name="Miller A.N."/>
            <person name="Grigoriev I.V."/>
            <person name="Debuchy R."/>
            <person name="Gladieux P."/>
            <person name="Thoren M.H."/>
            <person name="Johannesson H."/>
        </authorList>
    </citation>
    <scope>NUCLEOTIDE SEQUENCE</scope>
    <source>
        <strain evidence="3">CBS 560.94</strain>
    </source>
</reference>
<gene>
    <name evidence="3" type="ORF">B0H65DRAFT_437047</name>
</gene>
<name>A0AAE0J098_9PEZI</name>
<organism evidence="3 4">
    <name type="scientific">Neurospora tetraspora</name>
    <dbReference type="NCBI Taxonomy" id="94610"/>
    <lineage>
        <taxon>Eukaryota</taxon>
        <taxon>Fungi</taxon>
        <taxon>Dikarya</taxon>
        <taxon>Ascomycota</taxon>
        <taxon>Pezizomycotina</taxon>
        <taxon>Sordariomycetes</taxon>
        <taxon>Sordariomycetidae</taxon>
        <taxon>Sordariales</taxon>
        <taxon>Sordariaceae</taxon>
        <taxon>Neurospora</taxon>
    </lineage>
</organism>
<evidence type="ECO:0000313" key="3">
    <source>
        <dbReference type="EMBL" id="KAK3334543.1"/>
    </source>
</evidence>
<dbReference type="GeneID" id="87862435"/>
<keyword evidence="1" id="KW-0472">Membrane</keyword>
<protein>
    <submittedName>
        <fullName evidence="3">Uncharacterized protein</fullName>
    </submittedName>
</protein>
<comment type="caution">
    <text evidence="3">The sequence shown here is derived from an EMBL/GenBank/DDBJ whole genome shotgun (WGS) entry which is preliminary data.</text>
</comment>
<dbReference type="RefSeq" id="XP_062676709.1">
    <property type="nucleotide sequence ID" value="XM_062825281.1"/>
</dbReference>
<dbReference type="EMBL" id="JAUEPP010000010">
    <property type="protein sequence ID" value="KAK3334543.1"/>
    <property type="molecule type" value="Genomic_DNA"/>
</dbReference>
<keyword evidence="2" id="KW-0732">Signal</keyword>
<evidence type="ECO:0000256" key="1">
    <source>
        <dbReference type="SAM" id="Phobius"/>
    </source>
</evidence>
<feature type="signal peptide" evidence="2">
    <location>
        <begin position="1"/>
        <end position="24"/>
    </location>
</feature>
<dbReference type="AlphaFoldDB" id="A0AAE0J098"/>
<accession>A0AAE0J098</accession>
<sequence>MTSRSSAFSFTLSLILWYCVLISAEDTTAQLPTSTLLPDGNQQATVGWVSNPKRRGTLTIIIECLTTIFACTWTVLHLNVPAITDSTKTRVLRKVKWMAITVLFPEFIFAKAVCELRFALYNTLDKMYRSITFSPEHSFEIVSEAKVQNGRSCWVIWAWTVEFEPVKSMLYKILLQHSPYKYGSRSVHELDNEGKMAENLKTFFNKSFSDRDRHLYDRGIAVVRVQKWTLTHAYYVNMGGIVGLKRMKQWTEEGRQPYLTHSYSVVRGDHAVSGLKTWGLGHPLRELRLSANDIKDKSKADWIVKTIAVIQIGRLILDLITRAWSFRFPTRVEQHAWQAAALVSTTLPIFALAGSFSILRYRPRDVKRRVTGAVKNIFDEYGTNLLIADHEWWDAFTTALSNLRSSLKELRPIKYGSRDAERLINIIWDICSKLRDPRDQAYGLRDQYQGWMKKKHPSLHGNLGGLPYGGPEGVFHWILSRCAQPAPSDEEKGYRELGKNRDIQAQRLSRFLNIISAIFYTVARLVLIAIMFSSLRAAPNGVYDTAEWARFVPSFS</sequence>
<proteinExistence type="predicted"/>
<feature type="transmembrane region" description="Helical" evidence="1">
    <location>
        <begin position="511"/>
        <end position="532"/>
    </location>
</feature>
<reference evidence="3" key="1">
    <citation type="journal article" date="2023" name="Mol. Phylogenet. Evol.">
        <title>Genome-scale phylogeny and comparative genomics of the fungal order Sordariales.</title>
        <authorList>
            <person name="Hensen N."/>
            <person name="Bonometti L."/>
            <person name="Westerberg I."/>
            <person name="Brannstrom I.O."/>
            <person name="Guillou S."/>
            <person name="Cros-Aarteil S."/>
            <person name="Calhoun S."/>
            <person name="Haridas S."/>
            <person name="Kuo A."/>
            <person name="Mondo S."/>
            <person name="Pangilinan J."/>
            <person name="Riley R."/>
            <person name="LaButti K."/>
            <person name="Andreopoulos B."/>
            <person name="Lipzen A."/>
            <person name="Chen C."/>
            <person name="Yan M."/>
            <person name="Daum C."/>
            <person name="Ng V."/>
            <person name="Clum A."/>
            <person name="Steindorff A."/>
            <person name="Ohm R.A."/>
            <person name="Martin F."/>
            <person name="Silar P."/>
            <person name="Natvig D.O."/>
            <person name="Lalanne C."/>
            <person name="Gautier V."/>
            <person name="Ament-Velasquez S.L."/>
            <person name="Kruys A."/>
            <person name="Hutchinson M.I."/>
            <person name="Powell A.J."/>
            <person name="Barry K."/>
            <person name="Miller A.N."/>
            <person name="Grigoriev I.V."/>
            <person name="Debuchy R."/>
            <person name="Gladieux P."/>
            <person name="Hiltunen Thoren M."/>
            <person name="Johannesson H."/>
        </authorList>
    </citation>
    <scope>NUCLEOTIDE SEQUENCE</scope>
    <source>
        <strain evidence="3">CBS 560.94</strain>
    </source>
</reference>
<keyword evidence="1" id="KW-0812">Transmembrane</keyword>
<evidence type="ECO:0000256" key="2">
    <source>
        <dbReference type="SAM" id="SignalP"/>
    </source>
</evidence>
<evidence type="ECO:0000313" key="4">
    <source>
        <dbReference type="Proteomes" id="UP001278500"/>
    </source>
</evidence>
<keyword evidence="4" id="KW-1185">Reference proteome</keyword>
<dbReference type="PANTHER" id="PTHR35043:SF8">
    <property type="entry name" value="DUF4220 DOMAIN-CONTAINING PROTEIN"/>
    <property type="match status" value="1"/>
</dbReference>
<dbReference type="Proteomes" id="UP001278500">
    <property type="component" value="Unassembled WGS sequence"/>
</dbReference>
<dbReference type="PANTHER" id="PTHR35043">
    <property type="entry name" value="TRANSCRIPTION FACTOR DOMAIN-CONTAINING PROTEIN"/>
    <property type="match status" value="1"/>
</dbReference>
<keyword evidence="1" id="KW-1133">Transmembrane helix</keyword>
<feature type="transmembrane region" description="Helical" evidence="1">
    <location>
        <begin position="336"/>
        <end position="359"/>
    </location>
</feature>
<feature type="chain" id="PRO_5042285544" evidence="2">
    <location>
        <begin position="25"/>
        <end position="556"/>
    </location>
</feature>